<evidence type="ECO:0000259" key="7">
    <source>
        <dbReference type="Pfam" id="PF01266"/>
    </source>
</evidence>
<gene>
    <name evidence="8" type="ORF">FSP39_000025</name>
</gene>
<dbReference type="PANTHER" id="PTHR11530">
    <property type="entry name" value="D-AMINO ACID OXIDASE"/>
    <property type="match status" value="1"/>
</dbReference>
<comment type="caution">
    <text evidence="8">The sequence shown here is derived from an EMBL/GenBank/DDBJ whole genome shotgun (WGS) entry which is preliminary data.</text>
</comment>
<dbReference type="Pfam" id="PF01266">
    <property type="entry name" value="DAO"/>
    <property type="match status" value="2"/>
</dbReference>
<comment type="similarity">
    <text evidence="3">Belongs to the DAMOX/DASOX family.</text>
</comment>
<evidence type="ECO:0000256" key="1">
    <source>
        <dbReference type="ARBA" id="ARBA00001974"/>
    </source>
</evidence>
<organism evidence="8 9">
    <name type="scientific">Pinctada imbricata</name>
    <name type="common">Atlantic pearl-oyster</name>
    <name type="synonym">Pinctada martensii</name>
    <dbReference type="NCBI Taxonomy" id="66713"/>
    <lineage>
        <taxon>Eukaryota</taxon>
        <taxon>Metazoa</taxon>
        <taxon>Spiralia</taxon>
        <taxon>Lophotrochozoa</taxon>
        <taxon>Mollusca</taxon>
        <taxon>Bivalvia</taxon>
        <taxon>Autobranchia</taxon>
        <taxon>Pteriomorphia</taxon>
        <taxon>Pterioida</taxon>
        <taxon>Pterioidea</taxon>
        <taxon>Pteriidae</taxon>
        <taxon>Pinctada</taxon>
    </lineage>
</organism>
<dbReference type="Proteomes" id="UP001186944">
    <property type="component" value="Unassembled WGS sequence"/>
</dbReference>
<feature type="domain" description="FAD dependent oxidoreductase" evidence="7">
    <location>
        <begin position="180"/>
        <end position="273"/>
    </location>
</feature>
<dbReference type="Gene3D" id="3.40.50.720">
    <property type="entry name" value="NAD(P)-binding Rossmann-like Domain"/>
    <property type="match status" value="2"/>
</dbReference>
<evidence type="ECO:0000313" key="8">
    <source>
        <dbReference type="EMBL" id="KAK3085214.1"/>
    </source>
</evidence>
<evidence type="ECO:0000256" key="5">
    <source>
        <dbReference type="ARBA" id="ARBA00022827"/>
    </source>
</evidence>
<evidence type="ECO:0000256" key="3">
    <source>
        <dbReference type="ARBA" id="ARBA00006730"/>
    </source>
</evidence>
<dbReference type="InterPro" id="IPR006076">
    <property type="entry name" value="FAD-dep_OxRdtase"/>
</dbReference>
<keyword evidence="5" id="KW-0274">FAD</keyword>
<evidence type="ECO:0000256" key="2">
    <source>
        <dbReference type="ARBA" id="ARBA00004253"/>
    </source>
</evidence>
<protein>
    <recommendedName>
        <fullName evidence="7">FAD dependent oxidoreductase domain-containing protein</fullName>
    </recommendedName>
</protein>
<dbReference type="GO" id="GO:0019478">
    <property type="term" value="P:D-amino acid catabolic process"/>
    <property type="evidence" value="ECO:0007669"/>
    <property type="project" value="TreeGrafter"/>
</dbReference>
<accession>A0AA89BL77</accession>
<evidence type="ECO:0000256" key="4">
    <source>
        <dbReference type="ARBA" id="ARBA00022630"/>
    </source>
</evidence>
<dbReference type="PANTHER" id="PTHR11530:SF11">
    <property type="entry name" value="D-ASPARTATE OXIDASE"/>
    <property type="match status" value="1"/>
</dbReference>
<dbReference type="SUPFAM" id="SSF51971">
    <property type="entry name" value="Nucleotide-binding domain"/>
    <property type="match status" value="1"/>
</dbReference>
<keyword evidence="4" id="KW-0285">Flavoprotein</keyword>
<dbReference type="GO" id="GO:0003884">
    <property type="term" value="F:D-amino-acid oxidase activity"/>
    <property type="evidence" value="ECO:0007669"/>
    <property type="project" value="InterPro"/>
</dbReference>
<keyword evidence="9" id="KW-1185">Reference proteome</keyword>
<dbReference type="EMBL" id="VSWD01000012">
    <property type="protein sequence ID" value="KAK3085214.1"/>
    <property type="molecule type" value="Genomic_DNA"/>
</dbReference>
<comment type="cofactor">
    <cofactor evidence="1">
        <name>FAD</name>
        <dbReference type="ChEBI" id="CHEBI:57692"/>
    </cofactor>
</comment>
<dbReference type="GO" id="GO:0005782">
    <property type="term" value="C:peroxisomal matrix"/>
    <property type="evidence" value="ECO:0007669"/>
    <property type="project" value="UniProtKB-SubCell"/>
</dbReference>
<evidence type="ECO:0000256" key="6">
    <source>
        <dbReference type="ARBA" id="ARBA00023002"/>
    </source>
</evidence>
<sequence length="284" mass="32684">MDQRSTFRVQTHILKPKIYKNLAAVREHDFKHQFWKWRWIQDVWSFYSSIATSEQAGESGVQIMSGYLLSDEEPQGRLYEDFVFSHRKMSREEKDRLNFGKYKFGYHVTTIVATVRKYYTWHMKRFLDNGGILQQRKVHSLEEFVGQCDVVVNCTGLGSRELVGDSAVHPVRGQVVRDVIVLGGCLQPNNYSLINSKEDTVDILKRCYELLPSLKGSQIEDVWTGLRPLRTPLRVEKEIVEFQSGHLKVVHNYGHGASGITLSWGTSLEAADLVRDMCRTTAKL</sequence>
<proteinExistence type="inferred from homology"/>
<dbReference type="InterPro" id="IPR023209">
    <property type="entry name" value="DAO"/>
</dbReference>
<dbReference type="AlphaFoldDB" id="A0AA89BL77"/>
<evidence type="ECO:0000313" key="9">
    <source>
        <dbReference type="Proteomes" id="UP001186944"/>
    </source>
</evidence>
<name>A0AA89BL77_PINIB</name>
<dbReference type="GO" id="GO:0071949">
    <property type="term" value="F:FAD binding"/>
    <property type="evidence" value="ECO:0007669"/>
    <property type="project" value="InterPro"/>
</dbReference>
<feature type="domain" description="FAD dependent oxidoreductase" evidence="7">
    <location>
        <begin position="79"/>
        <end position="177"/>
    </location>
</feature>
<keyword evidence="6" id="KW-0560">Oxidoreductase</keyword>
<reference evidence="8" key="1">
    <citation type="submission" date="2019-08" db="EMBL/GenBank/DDBJ databases">
        <title>The improved chromosome-level genome for the pearl oyster Pinctada fucata martensii using PacBio sequencing and Hi-C.</title>
        <authorList>
            <person name="Zheng Z."/>
        </authorList>
    </citation>
    <scope>NUCLEOTIDE SEQUENCE</scope>
    <source>
        <strain evidence="8">ZZ-2019</strain>
        <tissue evidence="8">Adductor muscle</tissue>
    </source>
</reference>
<comment type="subcellular location">
    <subcellularLocation>
        <location evidence="2">Peroxisome matrix</location>
    </subcellularLocation>
</comment>